<feature type="domain" description="CAAX prenyl protease 2/Lysostaphin resistance protein A-like" evidence="2">
    <location>
        <begin position="82"/>
        <end position="175"/>
    </location>
</feature>
<dbReference type="InterPro" id="IPR003675">
    <property type="entry name" value="Rce1/LyrA-like_dom"/>
</dbReference>
<feature type="transmembrane region" description="Helical" evidence="1">
    <location>
        <begin position="118"/>
        <end position="138"/>
    </location>
</feature>
<keyword evidence="1" id="KW-1133">Transmembrane helix</keyword>
<keyword evidence="3" id="KW-0378">Hydrolase</keyword>
<dbReference type="EMBL" id="CP003190">
    <property type="protein sequence ID" value="AGL85650.1"/>
    <property type="molecule type" value="Genomic_DNA"/>
</dbReference>
<feature type="transmembrane region" description="Helical" evidence="1">
    <location>
        <begin position="6"/>
        <end position="24"/>
    </location>
</feature>
<evidence type="ECO:0000256" key="1">
    <source>
        <dbReference type="SAM" id="Phobius"/>
    </source>
</evidence>
<name>A0A2C9EPQ8_PSEPH</name>
<evidence type="ECO:0000313" key="3">
    <source>
        <dbReference type="EMBL" id="AGL85650.1"/>
    </source>
</evidence>
<keyword evidence="1" id="KW-0812">Transmembrane</keyword>
<dbReference type="AlphaFoldDB" id="A0A2C9EPQ8"/>
<feature type="transmembrane region" description="Helical" evidence="1">
    <location>
        <begin position="45"/>
        <end position="65"/>
    </location>
</feature>
<dbReference type="GO" id="GO:0004175">
    <property type="term" value="F:endopeptidase activity"/>
    <property type="evidence" value="ECO:0007669"/>
    <property type="project" value="UniProtKB-ARBA"/>
</dbReference>
<feature type="transmembrane region" description="Helical" evidence="1">
    <location>
        <begin position="85"/>
        <end position="106"/>
    </location>
</feature>
<feature type="transmembrane region" description="Helical" evidence="1">
    <location>
        <begin position="144"/>
        <end position="170"/>
    </location>
</feature>
<evidence type="ECO:0000259" key="2">
    <source>
        <dbReference type="Pfam" id="PF02517"/>
    </source>
</evidence>
<dbReference type="Pfam" id="PF02517">
    <property type="entry name" value="Rce1-like"/>
    <property type="match status" value="1"/>
</dbReference>
<dbReference type="PANTHER" id="PTHR43592">
    <property type="entry name" value="CAAX AMINO TERMINAL PROTEASE"/>
    <property type="match status" value="1"/>
</dbReference>
<accession>A0A2C9EPQ8</accession>
<proteinExistence type="predicted"/>
<dbReference type="eggNOG" id="COG1266">
    <property type="taxonomic scope" value="Bacteria"/>
</dbReference>
<protein>
    <submittedName>
        <fullName evidence="3">Putative membrane protease, Abi family</fullName>
    </submittedName>
</protein>
<dbReference type="GO" id="GO:0006508">
    <property type="term" value="P:proteolysis"/>
    <property type="evidence" value="ECO:0007669"/>
    <property type="project" value="UniProtKB-KW"/>
</dbReference>
<dbReference type="KEGG" id="pprc:PFLCHA0_c38840"/>
<keyword evidence="1" id="KW-0472">Membrane</keyword>
<gene>
    <name evidence="3" type="ORF">PFLCHA0_c38840</name>
</gene>
<dbReference type="GO" id="GO:0080120">
    <property type="term" value="P:CAAX-box protein maturation"/>
    <property type="evidence" value="ECO:0007669"/>
    <property type="project" value="UniProtKB-ARBA"/>
</dbReference>
<dbReference type="PANTHER" id="PTHR43592:SF15">
    <property type="entry name" value="CAAX AMINO TERMINAL PROTEASE FAMILY PROTEIN"/>
    <property type="match status" value="1"/>
</dbReference>
<dbReference type="HOGENOM" id="CLU_100580_0_0_6"/>
<sequence length="192" mass="21110">MQTYLIFISTQGLGMLLLLGLFWLQYRQHFSAAWRGRVIRHPLGIGAACMVAAYVLCGVAILMLGSPEEAFMAELLAGLNGWQTLIKIASLMVLPPIVEELFFRHYLLRLFPYENSQVWKWIAVIVSAAIFAGLHTQYGNGTTMALIFASGCIFAVARIVSGGLLVPILLHSMAEVLGMSLDTLFRMAGLFG</sequence>
<keyword evidence="3" id="KW-0645">Protease</keyword>
<evidence type="ECO:0000313" key="4">
    <source>
        <dbReference type="Proteomes" id="UP000013940"/>
    </source>
</evidence>
<dbReference type="Proteomes" id="UP000013940">
    <property type="component" value="Chromosome"/>
</dbReference>
<reference evidence="4" key="1">
    <citation type="journal article" date="2014" name="Genome Announc.">
        <title>Full-genome sequence of the plant growth-promoting bacterium Pseudomonas protegens CHA0.</title>
        <authorList>
            <person name="Jousset A."/>
            <person name="Schuldes J."/>
            <person name="Keel C."/>
            <person name="Maurhofer M."/>
            <person name="Daniel R."/>
            <person name="Scheu S."/>
            <person name="Thuermer A."/>
        </authorList>
    </citation>
    <scope>NUCLEOTIDE SEQUENCE [LARGE SCALE GENOMIC DNA]</scope>
    <source>
        <strain evidence="4">DSM 19095 / LMG 27888 / CFBP 6595 / CHA0</strain>
    </source>
</reference>
<organism evidence="3 4">
    <name type="scientific">Pseudomonas protegens (strain DSM 19095 / LMG 27888 / CFBP 6595 / CHA0)</name>
    <dbReference type="NCBI Taxonomy" id="1124983"/>
    <lineage>
        <taxon>Bacteria</taxon>
        <taxon>Pseudomonadati</taxon>
        <taxon>Pseudomonadota</taxon>
        <taxon>Gammaproteobacteria</taxon>
        <taxon>Pseudomonadales</taxon>
        <taxon>Pseudomonadaceae</taxon>
        <taxon>Pseudomonas</taxon>
    </lineage>
</organism>